<evidence type="ECO:0000256" key="1">
    <source>
        <dbReference type="ARBA" id="ARBA00004418"/>
    </source>
</evidence>
<dbReference type="SMART" id="SM00079">
    <property type="entry name" value="PBPe"/>
    <property type="match status" value="1"/>
</dbReference>
<keyword evidence="7" id="KW-1185">Reference proteome</keyword>
<dbReference type="OrthoDB" id="9807134at2"/>
<reference evidence="6 7" key="1">
    <citation type="submission" date="2018-09" db="EMBL/GenBank/DDBJ databases">
        <title>Marinorhizobium profundi gen. nov., sp. nov., isolated from a deep-sea sediment sample from the New Britain Trench and proposal of Marinorhizobiaceae fam. nov. in the order Rhizobiales of the class Alphaproteobacteria.</title>
        <authorList>
            <person name="Cao J."/>
        </authorList>
    </citation>
    <scope>NUCLEOTIDE SEQUENCE [LARGE SCALE GENOMIC DNA]</scope>
    <source>
        <strain evidence="6 7">WS11</strain>
    </source>
</reference>
<accession>A0A3S9B431</accession>
<keyword evidence="2 3" id="KW-0732">Signal</keyword>
<name>A0A3S9B431_9HYPH</name>
<dbReference type="PANTHER" id="PTHR35936:SF19">
    <property type="entry name" value="AMINO-ACID-BINDING PROTEIN YXEM-RELATED"/>
    <property type="match status" value="1"/>
</dbReference>
<dbReference type="KEGG" id="abaw:D5400_10690"/>
<dbReference type="Gene3D" id="3.40.190.10">
    <property type="entry name" value="Periplasmic binding protein-like II"/>
    <property type="match status" value="2"/>
</dbReference>
<dbReference type="EMBL" id="CP032509">
    <property type="protein sequence ID" value="AZN71683.1"/>
    <property type="molecule type" value="Genomic_DNA"/>
</dbReference>
<dbReference type="SUPFAM" id="SSF53850">
    <property type="entry name" value="Periplasmic binding protein-like II"/>
    <property type="match status" value="1"/>
</dbReference>
<dbReference type="InterPro" id="IPR001638">
    <property type="entry name" value="Solute-binding_3/MltF_N"/>
</dbReference>
<feature type="domain" description="Solute-binding protein family 3/N-terminal" evidence="4">
    <location>
        <begin position="27"/>
        <end position="254"/>
    </location>
</feature>
<evidence type="ECO:0000256" key="3">
    <source>
        <dbReference type="SAM" id="SignalP"/>
    </source>
</evidence>
<dbReference type="AlphaFoldDB" id="A0A3S9B431"/>
<protein>
    <submittedName>
        <fullName evidence="6">Amino acid ABC transporter</fullName>
    </submittedName>
</protein>
<feature type="chain" id="PRO_5019468670" evidence="3">
    <location>
        <begin position="25"/>
        <end position="258"/>
    </location>
</feature>
<dbReference type="CDD" id="cd13702">
    <property type="entry name" value="PBP2_mlr5654_like"/>
    <property type="match status" value="1"/>
</dbReference>
<evidence type="ECO:0000313" key="6">
    <source>
        <dbReference type="EMBL" id="AZN71683.1"/>
    </source>
</evidence>
<evidence type="ECO:0000259" key="4">
    <source>
        <dbReference type="SMART" id="SM00062"/>
    </source>
</evidence>
<dbReference type="GO" id="GO:0042597">
    <property type="term" value="C:periplasmic space"/>
    <property type="evidence" value="ECO:0007669"/>
    <property type="project" value="UniProtKB-SubCell"/>
</dbReference>
<dbReference type="Proteomes" id="UP000268192">
    <property type="component" value="Chromosome"/>
</dbReference>
<dbReference type="InterPro" id="IPR001320">
    <property type="entry name" value="Iontro_rcpt_C"/>
</dbReference>
<dbReference type="GO" id="GO:0015276">
    <property type="term" value="F:ligand-gated monoatomic ion channel activity"/>
    <property type="evidence" value="ECO:0007669"/>
    <property type="project" value="InterPro"/>
</dbReference>
<proteinExistence type="predicted"/>
<organism evidence="6 7">
    <name type="scientific">Georhizobium profundi</name>
    <dbReference type="NCBI Taxonomy" id="2341112"/>
    <lineage>
        <taxon>Bacteria</taxon>
        <taxon>Pseudomonadati</taxon>
        <taxon>Pseudomonadota</taxon>
        <taxon>Alphaproteobacteria</taxon>
        <taxon>Hyphomicrobiales</taxon>
        <taxon>Rhizobiaceae</taxon>
        <taxon>Georhizobium</taxon>
    </lineage>
</organism>
<dbReference type="GO" id="GO:0016020">
    <property type="term" value="C:membrane"/>
    <property type="evidence" value="ECO:0007669"/>
    <property type="project" value="InterPro"/>
</dbReference>
<dbReference type="PANTHER" id="PTHR35936">
    <property type="entry name" value="MEMBRANE-BOUND LYTIC MUREIN TRANSGLYCOSYLASE F"/>
    <property type="match status" value="1"/>
</dbReference>
<gene>
    <name evidence="6" type="ORF">D5400_10690</name>
</gene>
<feature type="signal peptide" evidence="3">
    <location>
        <begin position="1"/>
        <end position="24"/>
    </location>
</feature>
<comment type="subcellular location">
    <subcellularLocation>
        <location evidence="1">Periplasm</location>
    </subcellularLocation>
</comment>
<evidence type="ECO:0000256" key="2">
    <source>
        <dbReference type="ARBA" id="ARBA00022729"/>
    </source>
</evidence>
<evidence type="ECO:0000259" key="5">
    <source>
        <dbReference type="SMART" id="SM00079"/>
    </source>
</evidence>
<dbReference type="SMART" id="SM00062">
    <property type="entry name" value="PBPb"/>
    <property type="match status" value="1"/>
</dbReference>
<dbReference type="Pfam" id="PF00497">
    <property type="entry name" value="SBP_bac_3"/>
    <property type="match status" value="1"/>
</dbReference>
<feature type="domain" description="Ionotropic glutamate receptor C-terminal" evidence="5">
    <location>
        <begin position="27"/>
        <end position="253"/>
    </location>
</feature>
<evidence type="ECO:0000313" key="7">
    <source>
        <dbReference type="Proteomes" id="UP000268192"/>
    </source>
</evidence>
<dbReference type="RefSeq" id="WP_126009995.1">
    <property type="nucleotide sequence ID" value="NZ_CP032509.1"/>
</dbReference>
<sequence>MRIQKFMLAASAATLALTMGAASAQEVVRIGTEGAYPPFNVLEADGTLTGFDIDIANALWEEMEVQCEFVTSDWDGIIPGLLAGRFDAIIASMSITEERKQQVDFTEKYYNTPPAIAVPNDSELTEATDEALSGIALGAQSSTTHSNYAEEKLPSADLRLYPTADEYKLDIASGRIDAVIDDVIVLGEWLDSEDGACCKLLDTLETDPVINGEGAGIAVRPGEDELREKFNAAILAIRENGTYQEINDKYFDVDVYGS</sequence>